<comment type="subcellular location">
    <subcellularLocation>
        <location evidence="1">Cytoplasm</location>
        <location evidence="1">Cytoskeleton</location>
    </subcellularLocation>
</comment>
<keyword evidence="9" id="KW-1185">Reference proteome</keyword>
<evidence type="ECO:0000259" key="7">
    <source>
        <dbReference type="PROSITE" id="PS50067"/>
    </source>
</evidence>
<dbReference type="InterPro" id="IPR036961">
    <property type="entry name" value="Kinesin_motor_dom_sf"/>
</dbReference>
<dbReference type="GO" id="GO:0007018">
    <property type="term" value="P:microtubule-based movement"/>
    <property type="evidence" value="ECO:0007669"/>
    <property type="project" value="InterPro"/>
</dbReference>
<keyword evidence="2" id="KW-0963">Cytoplasm</keyword>
<sequence>MGKMESRYRVLKRKLYLSWKMKFLLCLKEESRYRDSKLTRLLRDSLGGRTKTYIIATVSPAALCLDETFSTLNYAHQAKNIKNRTEVIVLAICTFVVHYNFQPFLRSRHCRNRIFPHSFRFQLECDLIIAHFGINTVDPRIFPIHCNSIKLQWLLSPPWLVCQIQMMI</sequence>
<accession>A0A0K9NNF9</accession>
<dbReference type="InterPro" id="IPR047149">
    <property type="entry name" value="KIF11-like"/>
</dbReference>
<dbReference type="GO" id="GO:0005874">
    <property type="term" value="C:microtubule"/>
    <property type="evidence" value="ECO:0007669"/>
    <property type="project" value="UniProtKB-KW"/>
</dbReference>
<dbReference type="InterPro" id="IPR001752">
    <property type="entry name" value="Kinesin_motor_dom"/>
</dbReference>
<evidence type="ECO:0000256" key="3">
    <source>
        <dbReference type="ARBA" id="ARBA00022701"/>
    </source>
</evidence>
<dbReference type="GO" id="GO:0003777">
    <property type="term" value="F:microtubule motor activity"/>
    <property type="evidence" value="ECO:0007669"/>
    <property type="project" value="InterPro"/>
</dbReference>
<dbReference type="PANTHER" id="PTHR47970">
    <property type="entry name" value="KINESIN-LIKE PROTEIN KIF11"/>
    <property type="match status" value="1"/>
</dbReference>
<comment type="similarity">
    <text evidence="6">Belongs to the TRAFAC class myosin-kinesin ATPase superfamily. Kinesin family.</text>
</comment>
<dbReference type="AlphaFoldDB" id="A0A0K9NNF9"/>
<name>A0A0K9NNF9_ZOSMR</name>
<dbReference type="GO" id="GO:0005524">
    <property type="term" value="F:ATP binding"/>
    <property type="evidence" value="ECO:0007669"/>
    <property type="project" value="InterPro"/>
</dbReference>
<dbReference type="Gene3D" id="3.40.850.10">
    <property type="entry name" value="Kinesin motor domain"/>
    <property type="match status" value="1"/>
</dbReference>
<proteinExistence type="inferred from homology"/>
<dbReference type="EMBL" id="LFYR01001962">
    <property type="protein sequence ID" value="KMZ58319.1"/>
    <property type="molecule type" value="Genomic_DNA"/>
</dbReference>
<evidence type="ECO:0000256" key="1">
    <source>
        <dbReference type="ARBA" id="ARBA00004245"/>
    </source>
</evidence>
<evidence type="ECO:0000313" key="8">
    <source>
        <dbReference type="EMBL" id="KMZ58319.1"/>
    </source>
</evidence>
<dbReference type="OrthoDB" id="1938179at2759"/>
<dbReference type="GO" id="GO:0008017">
    <property type="term" value="F:microtubule binding"/>
    <property type="evidence" value="ECO:0007669"/>
    <property type="project" value="InterPro"/>
</dbReference>
<dbReference type="InterPro" id="IPR027417">
    <property type="entry name" value="P-loop_NTPase"/>
</dbReference>
<protein>
    <recommendedName>
        <fullName evidence="7">Kinesin motor domain-containing protein</fullName>
    </recommendedName>
</protein>
<gene>
    <name evidence="8" type="ORF">ZOSMA_78G00900</name>
</gene>
<dbReference type="Proteomes" id="UP000036987">
    <property type="component" value="Unassembled WGS sequence"/>
</dbReference>
<evidence type="ECO:0000313" key="9">
    <source>
        <dbReference type="Proteomes" id="UP000036987"/>
    </source>
</evidence>
<keyword evidence="5" id="KW-0206">Cytoskeleton</keyword>
<comment type="caution">
    <text evidence="6">Lacks conserved residue(s) required for the propagation of feature annotation.</text>
</comment>
<feature type="domain" description="Kinesin motor" evidence="7">
    <location>
        <begin position="1"/>
        <end position="81"/>
    </location>
</feature>
<dbReference type="PROSITE" id="PS50067">
    <property type="entry name" value="KINESIN_MOTOR_2"/>
    <property type="match status" value="1"/>
</dbReference>
<evidence type="ECO:0000256" key="2">
    <source>
        <dbReference type="ARBA" id="ARBA00022490"/>
    </source>
</evidence>
<comment type="caution">
    <text evidence="8">The sequence shown here is derived from an EMBL/GenBank/DDBJ whole genome shotgun (WGS) entry which is preliminary data.</text>
</comment>
<evidence type="ECO:0000256" key="5">
    <source>
        <dbReference type="ARBA" id="ARBA00023212"/>
    </source>
</evidence>
<organism evidence="8 9">
    <name type="scientific">Zostera marina</name>
    <name type="common">Eelgrass</name>
    <dbReference type="NCBI Taxonomy" id="29655"/>
    <lineage>
        <taxon>Eukaryota</taxon>
        <taxon>Viridiplantae</taxon>
        <taxon>Streptophyta</taxon>
        <taxon>Embryophyta</taxon>
        <taxon>Tracheophyta</taxon>
        <taxon>Spermatophyta</taxon>
        <taxon>Magnoliopsida</taxon>
        <taxon>Liliopsida</taxon>
        <taxon>Zosteraceae</taxon>
        <taxon>Zostera</taxon>
    </lineage>
</organism>
<dbReference type="SUPFAM" id="SSF52540">
    <property type="entry name" value="P-loop containing nucleoside triphosphate hydrolases"/>
    <property type="match status" value="1"/>
</dbReference>
<dbReference type="PANTHER" id="PTHR47970:SF12">
    <property type="entry name" value="KINESIN FAMILY MEMBER 11"/>
    <property type="match status" value="1"/>
</dbReference>
<keyword evidence="4" id="KW-0505">Motor protein</keyword>
<dbReference type="Pfam" id="PF00225">
    <property type="entry name" value="Kinesin"/>
    <property type="match status" value="1"/>
</dbReference>
<reference evidence="9" key="1">
    <citation type="journal article" date="2016" name="Nature">
        <title>The genome of the seagrass Zostera marina reveals angiosperm adaptation to the sea.</title>
        <authorList>
            <person name="Olsen J.L."/>
            <person name="Rouze P."/>
            <person name="Verhelst B."/>
            <person name="Lin Y.-C."/>
            <person name="Bayer T."/>
            <person name="Collen J."/>
            <person name="Dattolo E."/>
            <person name="De Paoli E."/>
            <person name="Dittami S."/>
            <person name="Maumus F."/>
            <person name="Michel G."/>
            <person name="Kersting A."/>
            <person name="Lauritano C."/>
            <person name="Lohaus R."/>
            <person name="Toepel M."/>
            <person name="Tonon T."/>
            <person name="Vanneste K."/>
            <person name="Amirebrahimi M."/>
            <person name="Brakel J."/>
            <person name="Bostroem C."/>
            <person name="Chovatia M."/>
            <person name="Grimwood J."/>
            <person name="Jenkins J.W."/>
            <person name="Jueterbock A."/>
            <person name="Mraz A."/>
            <person name="Stam W.T."/>
            <person name="Tice H."/>
            <person name="Bornberg-Bauer E."/>
            <person name="Green P.J."/>
            <person name="Pearson G.A."/>
            <person name="Procaccini G."/>
            <person name="Duarte C.M."/>
            <person name="Schmutz J."/>
            <person name="Reusch T.B.H."/>
            <person name="Van de Peer Y."/>
        </authorList>
    </citation>
    <scope>NUCLEOTIDE SEQUENCE [LARGE SCALE GENOMIC DNA]</scope>
    <source>
        <strain evidence="9">cv. Finnish</strain>
    </source>
</reference>
<evidence type="ECO:0000256" key="6">
    <source>
        <dbReference type="PROSITE-ProRule" id="PRU00283"/>
    </source>
</evidence>
<keyword evidence="3" id="KW-0493">Microtubule</keyword>
<evidence type="ECO:0000256" key="4">
    <source>
        <dbReference type="ARBA" id="ARBA00023175"/>
    </source>
</evidence>
<dbReference type="STRING" id="29655.A0A0K9NNF9"/>